<keyword evidence="25" id="KW-0378">Hydrolase</keyword>
<dbReference type="SFLD" id="SFLDS00003">
    <property type="entry name" value="Haloacid_Dehalogenase"/>
    <property type="match status" value="1"/>
</dbReference>
<dbReference type="Pfam" id="PF00702">
    <property type="entry name" value="Hydrolase"/>
    <property type="match status" value="1"/>
</dbReference>
<dbReference type="GO" id="GO:0043682">
    <property type="term" value="F:P-type divalent copper transporter activity"/>
    <property type="evidence" value="ECO:0007669"/>
    <property type="project" value="TreeGrafter"/>
</dbReference>
<evidence type="ECO:0000313" key="25">
    <source>
        <dbReference type="EMBL" id="QIA63942.1"/>
    </source>
</evidence>
<feature type="transmembrane region" description="Helical" evidence="23">
    <location>
        <begin position="864"/>
        <end position="885"/>
    </location>
</feature>
<reference evidence="25 26" key="1">
    <citation type="submission" date="2020-01" db="EMBL/GenBank/DDBJ databases">
        <title>Whole genome and functional gene identification of agarase of Vibrio HN897.</title>
        <authorList>
            <person name="Liu Y."/>
            <person name="Zhao Z."/>
        </authorList>
    </citation>
    <scope>NUCLEOTIDE SEQUENCE [LARGE SCALE GENOMIC DNA]</scope>
    <source>
        <strain evidence="25 26">HN897</strain>
    </source>
</reference>
<dbReference type="PROSITE" id="PS50846">
    <property type="entry name" value="HMA_2"/>
    <property type="match status" value="1"/>
</dbReference>
<dbReference type="PROSITE" id="PS01047">
    <property type="entry name" value="HMA_1"/>
    <property type="match status" value="1"/>
</dbReference>
<dbReference type="GO" id="GO:0005886">
    <property type="term" value="C:plasma membrane"/>
    <property type="evidence" value="ECO:0007669"/>
    <property type="project" value="UniProtKB-SubCell"/>
</dbReference>
<evidence type="ECO:0000256" key="8">
    <source>
        <dbReference type="ARBA" id="ARBA00022692"/>
    </source>
</evidence>
<dbReference type="InterPro" id="IPR027256">
    <property type="entry name" value="P-typ_ATPase_IB"/>
</dbReference>
<evidence type="ECO:0000256" key="12">
    <source>
        <dbReference type="ARBA" id="ARBA00022796"/>
    </source>
</evidence>
<dbReference type="SFLD" id="SFLDF00027">
    <property type="entry name" value="p-type_atpase"/>
    <property type="match status" value="1"/>
</dbReference>
<dbReference type="RefSeq" id="WP_164648838.1">
    <property type="nucleotide sequence ID" value="NZ_CP047475.1"/>
</dbReference>
<dbReference type="SUPFAM" id="SSF81660">
    <property type="entry name" value="Metal cation-transporting ATPase, ATP-binding domain N"/>
    <property type="match status" value="1"/>
</dbReference>
<evidence type="ECO:0000256" key="5">
    <source>
        <dbReference type="ARBA" id="ARBA00022448"/>
    </source>
</evidence>
<dbReference type="KEGG" id="vas:GT360_10690"/>
<dbReference type="Pfam" id="PF00403">
    <property type="entry name" value="HMA"/>
    <property type="match status" value="1"/>
</dbReference>
<dbReference type="SUPFAM" id="SSF55008">
    <property type="entry name" value="HMA, heavy metal-associated domain"/>
    <property type="match status" value="2"/>
</dbReference>
<dbReference type="GO" id="GO:0005524">
    <property type="term" value="F:ATP binding"/>
    <property type="evidence" value="ECO:0007669"/>
    <property type="project" value="UniProtKB-UniRule"/>
</dbReference>
<evidence type="ECO:0000256" key="9">
    <source>
        <dbReference type="ARBA" id="ARBA00022723"/>
    </source>
</evidence>
<comment type="similarity">
    <text evidence="2 23">Belongs to the cation transport ATPase (P-type) (TC 3.A.3) family. Type IB subfamily.</text>
</comment>
<dbReference type="AlphaFoldDB" id="A0A7Z2T447"/>
<dbReference type="InterPro" id="IPR023214">
    <property type="entry name" value="HAD_sf"/>
</dbReference>
<evidence type="ECO:0000256" key="18">
    <source>
        <dbReference type="ARBA" id="ARBA00023065"/>
    </source>
</evidence>
<feature type="transmembrane region" description="Helical" evidence="23">
    <location>
        <begin position="343"/>
        <end position="362"/>
    </location>
</feature>
<dbReference type="PROSITE" id="PS00154">
    <property type="entry name" value="ATPASE_E1_E2"/>
    <property type="match status" value="1"/>
</dbReference>
<evidence type="ECO:0000256" key="4">
    <source>
        <dbReference type="ARBA" id="ARBA00015102"/>
    </source>
</evidence>
<dbReference type="InterPro" id="IPR017969">
    <property type="entry name" value="Heavy-metal-associated_CS"/>
</dbReference>
<dbReference type="InterPro" id="IPR036163">
    <property type="entry name" value="HMA_dom_sf"/>
</dbReference>
<keyword evidence="10" id="KW-0677">Repeat</keyword>
<dbReference type="FunFam" id="3.30.70.100:FF:000001">
    <property type="entry name" value="ATPase copper transporting beta"/>
    <property type="match status" value="1"/>
</dbReference>
<feature type="transmembrane region" description="Helical" evidence="23">
    <location>
        <begin position="496"/>
        <end position="518"/>
    </location>
</feature>
<keyword evidence="18" id="KW-0406">Ion transport</keyword>
<keyword evidence="13 23" id="KW-0067">ATP-binding</keyword>
<dbReference type="InterPro" id="IPR023299">
    <property type="entry name" value="ATPase_P-typ_cyto_dom_N"/>
</dbReference>
<evidence type="ECO:0000256" key="6">
    <source>
        <dbReference type="ARBA" id="ARBA00022475"/>
    </source>
</evidence>
<protein>
    <recommendedName>
        <fullName evidence="4">Copper-exporting P-type ATPase</fullName>
        <ecNumber evidence="3">7.2.2.8</ecNumber>
    </recommendedName>
    <alternativeName>
        <fullName evidence="20">Copper-exporting P-type ATPase A</fullName>
    </alternativeName>
    <alternativeName>
        <fullName evidence="21">Cu(+)-exporting ATPase</fullName>
    </alternativeName>
</protein>
<dbReference type="GO" id="GO:0140581">
    <property type="term" value="F:P-type monovalent copper transporter activity"/>
    <property type="evidence" value="ECO:0007669"/>
    <property type="project" value="UniProtKB-EC"/>
</dbReference>
<dbReference type="Proteomes" id="UP000464262">
    <property type="component" value="Chromosome 1"/>
</dbReference>
<keyword evidence="19 23" id="KW-0472">Membrane</keyword>
<dbReference type="InterPro" id="IPR059000">
    <property type="entry name" value="ATPase_P-type_domA"/>
</dbReference>
<dbReference type="CDD" id="cd00371">
    <property type="entry name" value="HMA"/>
    <property type="match status" value="1"/>
</dbReference>
<evidence type="ECO:0000256" key="3">
    <source>
        <dbReference type="ARBA" id="ARBA00012517"/>
    </source>
</evidence>
<dbReference type="SUPFAM" id="SSF81653">
    <property type="entry name" value="Calcium ATPase, transduction domain A"/>
    <property type="match status" value="1"/>
</dbReference>
<dbReference type="Pfam" id="PF00122">
    <property type="entry name" value="E1-E2_ATPase"/>
    <property type="match status" value="1"/>
</dbReference>
<feature type="transmembrane region" description="Helical" evidence="23">
    <location>
        <begin position="839"/>
        <end position="858"/>
    </location>
</feature>
<organism evidence="25 26">
    <name type="scientific">Vibrio astriarenae</name>
    <dbReference type="NCBI Taxonomy" id="1481923"/>
    <lineage>
        <taxon>Bacteria</taxon>
        <taxon>Pseudomonadati</taxon>
        <taxon>Pseudomonadota</taxon>
        <taxon>Gammaproteobacteria</taxon>
        <taxon>Vibrionales</taxon>
        <taxon>Vibrionaceae</taxon>
        <taxon>Vibrio</taxon>
    </lineage>
</organism>
<dbReference type="GO" id="GO:0055070">
    <property type="term" value="P:copper ion homeostasis"/>
    <property type="evidence" value="ECO:0007669"/>
    <property type="project" value="TreeGrafter"/>
</dbReference>
<gene>
    <name evidence="25" type="ORF">GT360_10690</name>
</gene>
<dbReference type="Gene3D" id="2.70.150.10">
    <property type="entry name" value="Calcium-transporting ATPase, cytoplasmic transduction domain A"/>
    <property type="match status" value="1"/>
</dbReference>
<feature type="transmembrane region" description="Helical" evidence="23">
    <location>
        <begin position="524"/>
        <end position="547"/>
    </location>
</feature>
<keyword evidence="14" id="KW-0460">Magnesium</keyword>
<proteinExistence type="inferred from homology"/>
<keyword evidence="11 23" id="KW-0547">Nucleotide-binding</keyword>
<dbReference type="PANTHER" id="PTHR43520">
    <property type="entry name" value="ATP7, ISOFORM B"/>
    <property type="match status" value="1"/>
</dbReference>
<evidence type="ECO:0000256" key="14">
    <source>
        <dbReference type="ARBA" id="ARBA00022842"/>
    </source>
</evidence>
<evidence type="ECO:0000256" key="13">
    <source>
        <dbReference type="ARBA" id="ARBA00022840"/>
    </source>
</evidence>
<dbReference type="PANTHER" id="PTHR43520:SF6">
    <property type="entry name" value="COPPER-EXPORTING P-TYPE ATPASE"/>
    <property type="match status" value="1"/>
</dbReference>
<dbReference type="SUPFAM" id="SSF81665">
    <property type="entry name" value="Calcium ATPase, transmembrane domain M"/>
    <property type="match status" value="1"/>
</dbReference>
<feature type="domain" description="HMA" evidence="24">
    <location>
        <begin position="158"/>
        <end position="223"/>
    </location>
</feature>
<keyword evidence="15" id="KW-1278">Translocase</keyword>
<keyword evidence="7" id="KW-0597">Phosphoprotein</keyword>
<keyword evidence="9 23" id="KW-0479">Metal-binding</keyword>
<evidence type="ECO:0000256" key="7">
    <source>
        <dbReference type="ARBA" id="ARBA00022553"/>
    </source>
</evidence>
<evidence type="ECO:0000256" key="15">
    <source>
        <dbReference type="ARBA" id="ARBA00022967"/>
    </source>
</evidence>
<comment type="subcellular location">
    <subcellularLocation>
        <location evidence="1">Cell membrane</location>
        <topology evidence="1">Multi-pass membrane protein</topology>
    </subcellularLocation>
</comment>
<dbReference type="NCBIfam" id="TIGR01511">
    <property type="entry name" value="ATPase-IB1_Cu"/>
    <property type="match status" value="1"/>
</dbReference>
<feature type="transmembrane region" description="Helical" evidence="23">
    <location>
        <begin position="315"/>
        <end position="337"/>
    </location>
</feature>
<keyword evidence="6 23" id="KW-1003">Cell membrane</keyword>
<dbReference type="Gene3D" id="3.40.1110.10">
    <property type="entry name" value="Calcium-transporting ATPase, cytoplasmic domain N"/>
    <property type="match status" value="1"/>
</dbReference>
<dbReference type="GO" id="GO:0016887">
    <property type="term" value="F:ATP hydrolysis activity"/>
    <property type="evidence" value="ECO:0007669"/>
    <property type="project" value="InterPro"/>
</dbReference>
<dbReference type="Gene3D" id="3.30.70.100">
    <property type="match status" value="2"/>
</dbReference>
<dbReference type="InterPro" id="IPR023298">
    <property type="entry name" value="ATPase_P-typ_TM_dom_sf"/>
</dbReference>
<evidence type="ECO:0000256" key="10">
    <source>
        <dbReference type="ARBA" id="ARBA00022737"/>
    </source>
</evidence>
<sequence length="905" mass="97198">MHYRLPISQARCNGCLNNIRSGIKSLPDTTIVSLDLKELVIDSPSSVQAIVDAIAEHSDKLVGHRYQLALSGLNCGRCVAKLKSALEQDPSNANIQVSKTELTLVSAHSIETIIEQVESCGYQATLPKAMTDGRRNNETQNVTQQHQGEVAVSADSHSTQRFLIKGMTCASCVRSVETALESVPYVKKVQVNLSEQSAIVWLDKPVDEKPLINAVVNAGYSAEPLMSDTSEALDTMVEEQVSLHKRSAIQGLLLGGPLMLWGVFGGNMMIRHSQDQWAWGVIGLVCLWLLADAGKHFFTHAWQAMTHKRATMDTLVALGTGAAWLYSMLVVIAPAIYPEQARHVYFEASAMIIGLISLGHYIEAKAKVKTRASLNALLSLQAKTATQILDGKEIEVSIEHVSAGMILRVKPGEQFPVDGKVCRGESYVDESMLTGEPYPVNKSVGDLVSAGTVNQDGSVDITTHSFGQQTKLSQIIELVRQAQSSKPELAKLADRISAVFVPVVVAIALVAGMVWFLVGPEPQWSYTLIVTTSVLIIACPCALGLATPLSVTVGIGKASEHGILIKDADALQQASNLNTVVFDKTGTLTLGKPEVQRFYTTEQEGEYILTALASLEAHSEHPIAKAIVNYAQQQSITITDIDKFQNQRGEGVSAYHQGKHIQALSPSAAIKQKLRLEPIQAQLQQAESQAQTAIIIVLERQVVGLVGLSDPIKPESKPTIQALHQQGIKTVLLTGDSHAVAQSIANQLGIDSVIAEVLPDQKAEHIRQLKEEGLCVAMIGDGINDGPALATADIGIAMATGSDVAIESAQVTLLNSSPLSVVTTIDIAKATLKNMKQNLFGAFIYNTLGIPIAAGVLYPTFGLLLSPVVAGTAMALSSVTVVSNANRLRHFSPREKHKENNNEAS</sequence>
<keyword evidence="5" id="KW-0813">Transport</keyword>
<dbReference type="InterPro" id="IPR008250">
    <property type="entry name" value="ATPase_P-typ_transduc_dom_A_sf"/>
</dbReference>
<evidence type="ECO:0000256" key="22">
    <source>
        <dbReference type="ARBA" id="ARBA00049289"/>
    </source>
</evidence>
<dbReference type="NCBIfam" id="TIGR01525">
    <property type="entry name" value="ATPase-IB_hvy"/>
    <property type="match status" value="1"/>
</dbReference>
<dbReference type="PRINTS" id="PR00119">
    <property type="entry name" value="CATATPASE"/>
</dbReference>
<evidence type="ECO:0000256" key="17">
    <source>
        <dbReference type="ARBA" id="ARBA00023008"/>
    </source>
</evidence>
<feature type="transmembrane region" description="Helical" evidence="23">
    <location>
        <begin position="276"/>
        <end position="294"/>
    </location>
</feature>
<dbReference type="PRINTS" id="PR00943">
    <property type="entry name" value="CUATPASE"/>
</dbReference>
<evidence type="ECO:0000256" key="2">
    <source>
        <dbReference type="ARBA" id="ARBA00006024"/>
    </source>
</evidence>
<comment type="catalytic activity">
    <reaction evidence="22">
        <text>Cu(+)(in) + ATP + H2O = Cu(+)(out) + ADP + phosphate + H(+)</text>
        <dbReference type="Rhea" id="RHEA:25792"/>
        <dbReference type="ChEBI" id="CHEBI:15377"/>
        <dbReference type="ChEBI" id="CHEBI:15378"/>
        <dbReference type="ChEBI" id="CHEBI:30616"/>
        <dbReference type="ChEBI" id="CHEBI:43474"/>
        <dbReference type="ChEBI" id="CHEBI:49552"/>
        <dbReference type="ChEBI" id="CHEBI:456216"/>
        <dbReference type="EC" id="7.2.2.8"/>
    </reaction>
</comment>
<dbReference type="Gene3D" id="3.40.50.1000">
    <property type="entry name" value="HAD superfamily/HAD-like"/>
    <property type="match status" value="1"/>
</dbReference>
<dbReference type="SFLD" id="SFLDG00002">
    <property type="entry name" value="C1.7:_P-type_atpase_like"/>
    <property type="match status" value="1"/>
</dbReference>
<dbReference type="GO" id="GO:0060003">
    <property type="term" value="P:copper ion export"/>
    <property type="evidence" value="ECO:0007669"/>
    <property type="project" value="UniProtKB-ARBA"/>
</dbReference>
<evidence type="ECO:0000256" key="11">
    <source>
        <dbReference type="ARBA" id="ARBA00022741"/>
    </source>
</evidence>
<dbReference type="InterPro" id="IPR001757">
    <property type="entry name" value="P_typ_ATPase"/>
</dbReference>
<keyword evidence="17" id="KW-0186">Copper</keyword>
<evidence type="ECO:0000313" key="26">
    <source>
        <dbReference type="Proteomes" id="UP000464262"/>
    </source>
</evidence>
<evidence type="ECO:0000256" key="23">
    <source>
        <dbReference type="RuleBase" id="RU362081"/>
    </source>
</evidence>
<evidence type="ECO:0000256" key="20">
    <source>
        <dbReference type="ARBA" id="ARBA00029719"/>
    </source>
</evidence>
<dbReference type="InterPro" id="IPR006121">
    <property type="entry name" value="HMA_dom"/>
</dbReference>
<keyword evidence="26" id="KW-1185">Reference proteome</keyword>
<accession>A0A7Z2T447</accession>
<dbReference type="FunFam" id="2.70.150.10:FF:000020">
    <property type="entry name" value="Copper-exporting P-type ATPase A"/>
    <property type="match status" value="1"/>
</dbReference>
<evidence type="ECO:0000256" key="21">
    <source>
        <dbReference type="ARBA" id="ARBA00033239"/>
    </source>
</evidence>
<keyword evidence="12" id="KW-0187">Copper transport</keyword>
<dbReference type="InterPro" id="IPR036412">
    <property type="entry name" value="HAD-like_sf"/>
</dbReference>
<dbReference type="GO" id="GO:0005507">
    <property type="term" value="F:copper ion binding"/>
    <property type="evidence" value="ECO:0007669"/>
    <property type="project" value="TreeGrafter"/>
</dbReference>
<dbReference type="EC" id="7.2.2.8" evidence="3"/>
<dbReference type="EMBL" id="CP047475">
    <property type="protein sequence ID" value="QIA63942.1"/>
    <property type="molecule type" value="Genomic_DNA"/>
</dbReference>
<dbReference type="SUPFAM" id="SSF56784">
    <property type="entry name" value="HAD-like"/>
    <property type="match status" value="1"/>
</dbReference>
<dbReference type="CDD" id="cd02094">
    <property type="entry name" value="P-type_ATPase_Cu-like"/>
    <property type="match status" value="1"/>
</dbReference>
<keyword evidence="16 23" id="KW-1133">Transmembrane helix</keyword>
<dbReference type="NCBIfam" id="TIGR01494">
    <property type="entry name" value="ATPase_P-type"/>
    <property type="match status" value="1"/>
</dbReference>
<evidence type="ECO:0000256" key="1">
    <source>
        <dbReference type="ARBA" id="ARBA00004651"/>
    </source>
</evidence>
<name>A0A7Z2T447_9VIBR</name>
<keyword evidence="8 23" id="KW-0812">Transmembrane</keyword>
<dbReference type="InterPro" id="IPR018303">
    <property type="entry name" value="ATPase_P-typ_P_site"/>
</dbReference>
<evidence type="ECO:0000256" key="19">
    <source>
        <dbReference type="ARBA" id="ARBA00023136"/>
    </source>
</evidence>
<dbReference type="InterPro" id="IPR044492">
    <property type="entry name" value="P_typ_ATPase_HD_dom"/>
</dbReference>
<evidence type="ECO:0000259" key="24">
    <source>
        <dbReference type="PROSITE" id="PS50846"/>
    </source>
</evidence>
<evidence type="ECO:0000256" key="16">
    <source>
        <dbReference type="ARBA" id="ARBA00022989"/>
    </source>
</evidence>